<evidence type="ECO:0000313" key="5">
    <source>
        <dbReference type="Proteomes" id="UP001159427"/>
    </source>
</evidence>
<gene>
    <name evidence="4" type="ORF">PEVE_00012766</name>
</gene>
<dbReference type="PROSITE" id="PS50097">
    <property type="entry name" value="BTB"/>
    <property type="match status" value="3"/>
</dbReference>
<protein>
    <recommendedName>
        <fullName evidence="3">BTB domain-containing protein</fullName>
    </recommendedName>
</protein>
<dbReference type="InterPro" id="IPR012983">
    <property type="entry name" value="PHR"/>
</dbReference>
<dbReference type="SMART" id="SM00225">
    <property type="entry name" value="BTB"/>
    <property type="match status" value="3"/>
</dbReference>
<dbReference type="PANTHER" id="PTHR45774:SF3">
    <property type="entry name" value="BTB (POZ) DOMAIN-CONTAINING 2B-RELATED"/>
    <property type="match status" value="1"/>
</dbReference>
<dbReference type="Proteomes" id="UP001159427">
    <property type="component" value="Unassembled WGS sequence"/>
</dbReference>
<dbReference type="Gene3D" id="3.30.710.10">
    <property type="entry name" value="Potassium Channel Kv1.1, Chain A"/>
    <property type="match status" value="3"/>
</dbReference>
<dbReference type="Pfam" id="PF07707">
    <property type="entry name" value="BACK"/>
    <property type="match status" value="3"/>
</dbReference>
<dbReference type="Gene3D" id="2.60.120.820">
    <property type="entry name" value="PHR domain"/>
    <property type="match status" value="3"/>
</dbReference>
<evidence type="ECO:0000256" key="2">
    <source>
        <dbReference type="ARBA" id="ARBA00022490"/>
    </source>
</evidence>
<dbReference type="PANTHER" id="PTHR45774">
    <property type="entry name" value="BTB/POZ DOMAIN-CONTAINING"/>
    <property type="match status" value="1"/>
</dbReference>
<dbReference type="InterPro" id="IPR011333">
    <property type="entry name" value="SKP1/BTB/POZ_sf"/>
</dbReference>
<feature type="domain" description="BTB" evidence="3">
    <location>
        <begin position="404"/>
        <end position="481"/>
    </location>
</feature>
<evidence type="ECO:0000313" key="4">
    <source>
        <dbReference type="EMBL" id="CAH3180158.1"/>
    </source>
</evidence>
<feature type="domain" description="BTB" evidence="3">
    <location>
        <begin position="1"/>
        <end position="39"/>
    </location>
</feature>
<proteinExistence type="predicted"/>
<reference evidence="4 5" key="1">
    <citation type="submission" date="2022-05" db="EMBL/GenBank/DDBJ databases">
        <authorList>
            <consortium name="Genoscope - CEA"/>
            <person name="William W."/>
        </authorList>
    </citation>
    <scope>NUCLEOTIDE SEQUENCE [LARGE SCALE GENOMIC DNA]</scope>
</reference>
<sequence>MFYGEMAETSGTIQLTDCDYESLLELFRFLYSDEVNLSGSNVMQVLYLAKNYLVPSLADKCTEYLQEHLEASNVFSILLQAQKFEDKDLEERCWGVIETHSENALTSEEFVTLEKSLVESVVKRERLNVKEVDLFKAVDRWVTKEIERQDLTSDGKVKRRILGEEIVKAIRFPVMSQSEFASVVVDCAILTKKEICLMLKHYGGVVVESSLPFMHSSRTGLLHRIYRFAVVNPPRMPDGPWRYTHGHSDALNLTVSKPVMLHGVQHFGSEGGKYTVSLEVKDVMNGFSLVKQTGTYYSKKDETNGRSGYYGFDVMFDQPICLEASKAYDIVSLIKGPHSWHVTRGKKSDEVQGIQFSLSHSPASSNRTGKGAITAMATLDDNWQTKRSTISERTKFIFNNELLSDVKFVVPALHDESESRKIQKCIPAHKFILAISSPVFYAMFYGEMAETSGTIQLPDCDYASLLELFRFLYSDKVKLSGSNVLQVLYLAKKYLVPSLADKCTEYLRDHLEASNVFSVLPQAQKFEDKDLEKRCWEVIETQTENALMSEEFDTLERSVVESVAKRERLNVKEVDLFKAVDRWATKEVERQGLTLDGVVKRRILGEETVKAIRFPVMSQKEFASVVVDCDILTKKEIGLMMKHYGGVGLETYLPFMHSPRQSRQRDAWPLHRVYRFENVSQPEMPRGSFRGSWNYARGESDALELTASKPVTLHGVQHFGEGYKCYSVSLEVKDVANGYSLAKTRGTFVSKKDETNGYYGFDVMFDHPVSLDQGKTYEIVSLVKGPPSWRVIHGKNSDEVEGIQFSFSKSASSRNGTDVNLGQLPSFIFSRVYSQQSTIRPTICERTKFIFNNELLSDVKFVVPASHNQSESRKSRKCMIPAHKFVLAISSPVFYDMFYGEMAEAADTVQLPDCDYESLLELFRFLYGDEVNLSRSNVMQVLYLAKKYLVPSFADKCTAYLQEHLGASNVFSVLLQAQKFEDKDLEERCWEVIEAQTENALTSEEFVTLERSVVESVVKRGSLSVKEVDLFKAVDRWATKEVEKQGLTPDGVVKRRILGEEIVKAIRFPVMSQKEFASVVVDCDILTKKEIGLMMKHYGGVGLESSLPFIHSPRQRKTEHLHRVYRFTEVSSPEMPDGAWYYYRGNSDALKLTVSKPAMLHGVQHFGSEGGKYTVSLEVKDVGNGFSLVKQTGMYFSKEDERKGYYGFDVLFDHPVCLEKGKRYEIVSLIQGPPSRHMTTGKKFVKVKRIQFLFSCSVSSRNGTNV</sequence>
<dbReference type="Pfam" id="PF08005">
    <property type="entry name" value="PHR"/>
    <property type="match status" value="3"/>
</dbReference>
<evidence type="ECO:0000259" key="3">
    <source>
        <dbReference type="PROSITE" id="PS50097"/>
    </source>
</evidence>
<keyword evidence="2" id="KW-0963">Cytoplasm</keyword>
<accession>A0ABN8RRZ9</accession>
<dbReference type="InterPro" id="IPR000210">
    <property type="entry name" value="BTB/POZ_dom"/>
</dbReference>
<dbReference type="EMBL" id="CALNXI010001944">
    <property type="protein sequence ID" value="CAH3180158.1"/>
    <property type="molecule type" value="Genomic_DNA"/>
</dbReference>
<name>A0ABN8RRZ9_9CNID</name>
<dbReference type="SUPFAM" id="SSF54695">
    <property type="entry name" value="POZ domain"/>
    <property type="match status" value="3"/>
</dbReference>
<dbReference type="Pfam" id="PF00651">
    <property type="entry name" value="BTB"/>
    <property type="match status" value="3"/>
</dbReference>
<comment type="subcellular location">
    <subcellularLocation>
        <location evidence="1">Cytoplasm</location>
    </subcellularLocation>
</comment>
<comment type="caution">
    <text evidence="4">The sequence shown here is derived from an EMBL/GenBank/DDBJ whole genome shotgun (WGS) entry which is preliminary data.</text>
</comment>
<feature type="domain" description="BTB" evidence="3">
    <location>
        <begin position="857"/>
        <end position="935"/>
    </location>
</feature>
<dbReference type="InterPro" id="IPR011705">
    <property type="entry name" value="BACK"/>
</dbReference>
<keyword evidence="5" id="KW-1185">Reference proteome</keyword>
<dbReference type="SMART" id="SM00875">
    <property type="entry name" value="BACK"/>
    <property type="match status" value="3"/>
</dbReference>
<dbReference type="InterPro" id="IPR038648">
    <property type="entry name" value="PHR_sf"/>
</dbReference>
<evidence type="ECO:0000256" key="1">
    <source>
        <dbReference type="ARBA" id="ARBA00004496"/>
    </source>
</evidence>
<organism evidence="4 5">
    <name type="scientific">Porites evermanni</name>
    <dbReference type="NCBI Taxonomy" id="104178"/>
    <lineage>
        <taxon>Eukaryota</taxon>
        <taxon>Metazoa</taxon>
        <taxon>Cnidaria</taxon>
        <taxon>Anthozoa</taxon>
        <taxon>Hexacorallia</taxon>
        <taxon>Scleractinia</taxon>
        <taxon>Fungiina</taxon>
        <taxon>Poritidae</taxon>
        <taxon>Porites</taxon>
    </lineage>
</organism>
<dbReference type="Gene3D" id="1.25.40.420">
    <property type="match status" value="3"/>
</dbReference>